<dbReference type="OrthoDB" id="5840532at2759"/>
<dbReference type="PANTHER" id="PTHR36156">
    <property type="entry name" value="SLR2101 PROTEIN"/>
    <property type="match status" value="1"/>
</dbReference>
<evidence type="ECO:0000313" key="2">
    <source>
        <dbReference type="EMBL" id="KAH0958958.1"/>
    </source>
</evidence>
<dbReference type="SUPFAM" id="SSF51182">
    <property type="entry name" value="RmlC-like cupins"/>
    <property type="match status" value="1"/>
</dbReference>
<dbReference type="AlphaFoldDB" id="A0A9P8MNX0"/>
<proteinExistence type="predicted"/>
<comment type="caution">
    <text evidence="2">The sequence shown here is derived from an EMBL/GenBank/DDBJ whole genome shotgun (WGS) entry which is preliminary data.</text>
</comment>
<name>A0A9P8MNX0_9HYPO</name>
<dbReference type="EMBL" id="JAIZPD010000014">
    <property type="protein sequence ID" value="KAH0958958.1"/>
    <property type="molecule type" value="Genomic_DNA"/>
</dbReference>
<keyword evidence="3" id="KW-1185">Reference proteome</keyword>
<reference evidence="2" key="1">
    <citation type="submission" date="2021-09" db="EMBL/GenBank/DDBJ databases">
        <title>A high-quality genome of the endoparasitic fungus Hirsutella rhossiliensis with a comparison of Hirsutella genomes reveals transposable elements contributing to genome size variation.</title>
        <authorList>
            <person name="Lin R."/>
            <person name="Jiao Y."/>
            <person name="Sun X."/>
            <person name="Ling J."/>
            <person name="Xie B."/>
            <person name="Cheng X."/>
        </authorList>
    </citation>
    <scope>NUCLEOTIDE SEQUENCE</scope>
    <source>
        <strain evidence="2">HR02</strain>
    </source>
</reference>
<dbReference type="CDD" id="cd02231">
    <property type="entry name" value="cupin_BLL6423-like"/>
    <property type="match status" value="1"/>
</dbReference>
<gene>
    <name evidence="2" type="ORF">HRG_10003</name>
</gene>
<dbReference type="PANTHER" id="PTHR36156:SF2">
    <property type="entry name" value="CUPIN TYPE-2 DOMAIN-CONTAINING PROTEIN"/>
    <property type="match status" value="1"/>
</dbReference>
<dbReference type="RefSeq" id="XP_044716471.1">
    <property type="nucleotide sequence ID" value="XM_044868474.1"/>
</dbReference>
<evidence type="ECO:0000259" key="1">
    <source>
        <dbReference type="Pfam" id="PF07883"/>
    </source>
</evidence>
<dbReference type="GeneID" id="68359132"/>
<dbReference type="InterPro" id="IPR013096">
    <property type="entry name" value="Cupin_2"/>
</dbReference>
<dbReference type="InterPro" id="IPR011051">
    <property type="entry name" value="RmlC_Cupin_sf"/>
</dbReference>
<dbReference type="Pfam" id="PF07883">
    <property type="entry name" value="Cupin_2"/>
    <property type="match status" value="1"/>
</dbReference>
<dbReference type="InterPro" id="IPR014710">
    <property type="entry name" value="RmlC-like_jellyroll"/>
</dbReference>
<protein>
    <submittedName>
        <fullName evidence="2">Cupin domain-containing protein</fullName>
    </submittedName>
</protein>
<evidence type="ECO:0000313" key="3">
    <source>
        <dbReference type="Proteomes" id="UP000824596"/>
    </source>
</evidence>
<accession>A0A9P8MNX0</accession>
<dbReference type="Gene3D" id="2.60.120.10">
    <property type="entry name" value="Jelly Rolls"/>
    <property type="match status" value="1"/>
</dbReference>
<dbReference type="InterPro" id="IPR047142">
    <property type="entry name" value="OryJ/VirC-like"/>
</dbReference>
<organism evidence="2 3">
    <name type="scientific">Hirsutella rhossiliensis</name>
    <dbReference type="NCBI Taxonomy" id="111463"/>
    <lineage>
        <taxon>Eukaryota</taxon>
        <taxon>Fungi</taxon>
        <taxon>Dikarya</taxon>
        <taxon>Ascomycota</taxon>
        <taxon>Pezizomycotina</taxon>
        <taxon>Sordariomycetes</taxon>
        <taxon>Hypocreomycetidae</taxon>
        <taxon>Hypocreales</taxon>
        <taxon>Ophiocordycipitaceae</taxon>
        <taxon>Hirsutella</taxon>
    </lineage>
</organism>
<feature type="domain" description="Cupin type-2" evidence="1">
    <location>
        <begin position="89"/>
        <end position="157"/>
    </location>
</feature>
<sequence length="185" mass="20235">MANPGQISPLPGFTRYITSHNNTGQAIIHSQDPGTWLPVHGNSMGFSVAYTTSDFPVNLNKDADIAEHERLIMAGKLGLVNPGGTVCRVVDFSPGRDGLMHRTQSLDYGIVLEGQMEMMLDSGESRLMRRGDIAVQRATMHAWRNPSPTEWARMLFVLQDCQPLTVGGKDLGEDLGASDDIKPSR</sequence>
<dbReference type="Proteomes" id="UP000824596">
    <property type="component" value="Unassembled WGS sequence"/>
</dbReference>